<dbReference type="CDD" id="cd01741">
    <property type="entry name" value="GATase1_1"/>
    <property type="match status" value="1"/>
</dbReference>
<proteinExistence type="predicted"/>
<dbReference type="PROSITE" id="PS51273">
    <property type="entry name" value="GATASE_TYPE_1"/>
    <property type="match status" value="1"/>
</dbReference>
<dbReference type="EC" id="3.4.-.-" evidence="3"/>
<protein>
    <submittedName>
        <fullName evidence="3">Type 1 glutamine amidotransferase</fullName>
        <ecNumber evidence="3">3.4.-.-</ecNumber>
    </submittedName>
</protein>
<evidence type="ECO:0000259" key="2">
    <source>
        <dbReference type="Pfam" id="PF00117"/>
    </source>
</evidence>
<keyword evidence="3" id="KW-0378">Hydrolase</keyword>
<dbReference type="InterPro" id="IPR044992">
    <property type="entry name" value="ChyE-like"/>
</dbReference>
<keyword evidence="3" id="KW-0315">Glutamine amidotransferase</keyword>
<dbReference type="Gene3D" id="3.40.50.880">
    <property type="match status" value="1"/>
</dbReference>
<dbReference type="InterPro" id="IPR029062">
    <property type="entry name" value="Class_I_gatase-like"/>
</dbReference>
<dbReference type="EMBL" id="JBEZUR010000067">
    <property type="protein sequence ID" value="MEU3557715.1"/>
    <property type="molecule type" value="Genomic_DNA"/>
</dbReference>
<dbReference type="SUPFAM" id="SSF52317">
    <property type="entry name" value="Class I glutamine amidotransferase-like"/>
    <property type="match status" value="1"/>
</dbReference>
<keyword evidence="4" id="KW-1185">Reference proteome</keyword>
<organism evidence="3 4">
    <name type="scientific">Streptomyces fragilis</name>
    <dbReference type="NCBI Taxonomy" id="67301"/>
    <lineage>
        <taxon>Bacteria</taxon>
        <taxon>Bacillati</taxon>
        <taxon>Actinomycetota</taxon>
        <taxon>Actinomycetes</taxon>
        <taxon>Kitasatosporales</taxon>
        <taxon>Streptomycetaceae</taxon>
        <taxon>Streptomyces</taxon>
    </lineage>
</organism>
<sequence length="266" mass="27679">MPAPTALVVQNFPGGGPGRLQDWLGEAGLGCEVVEAHTGAALPRSLEGRYAALVVLGGPFMPDDDLRAPWLPATRALAREALATGLPYFGICLGGQLLALVAGGEVRAEHGAPEAGSTPLTLLPGAVSGDPLLRGLPERVTAIEHHVDAVTALPPAAVWLARSETCPHQAFRVGRSAWGVQFHPEIAAERLAHWNPERLARNGFDHAELLARARRDEAAAAEVWRTVAHRFAALVTGREEAGHAGAPVLGGGAVGRGSGDGPGVRR</sequence>
<dbReference type="PANTHER" id="PTHR42695:SF5">
    <property type="entry name" value="GLUTAMINE AMIDOTRANSFERASE YLR126C-RELATED"/>
    <property type="match status" value="1"/>
</dbReference>
<dbReference type="InterPro" id="IPR017926">
    <property type="entry name" value="GATASE"/>
</dbReference>
<dbReference type="RefSeq" id="WP_108953058.1">
    <property type="nucleotide sequence ID" value="NZ_BEVZ01000002.1"/>
</dbReference>
<evidence type="ECO:0000313" key="4">
    <source>
        <dbReference type="Proteomes" id="UP001550850"/>
    </source>
</evidence>
<evidence type="ECO:0000256" key="1">
    <source>
        <dbReference type="SAM" id="MobiDB-lite"/>
    </source>
</evidence>
<feature type="domain" description="Glutamine amidotransferase" evidence="2">
    <location>
        <begin position="24"/>
        <end position="188"/>
    </location>
</feature>
<dbReference type="Proteomes" id="UP001550850">
    <property type="component" value="Unassembled WGS sequence"/>
</dbReference>
<name>A0ABV2YPR7_9ACTN</name>
<feature type="compositionally biased region" description="Gly residues" evidence="1">
    <location>
        <begin position="248"/>
        <end position="266"/>
    </location>
</feature>
<dbReference type="PANTHER" id="PTHR42695">
    <property type="entry name" value="GLUTAMINE AMIDOTRANSFERASE YLR126C-RELATED"/>
    <property type="match status" value="1"/>
</dbReference>
<accession>A0ABV2YPR7</accession>
<dbReference type="GO" id="GO:0016787">
    <property type="term" value="F:hydrolase activity"/>
    <property type="evidence" value="ECO:0007669"/>
    <property type="project" value="UniProtKB-KW"/>
</dbReference>
<feature type="region of interest" description="Disordered" evidence="1">
    <location>
        <begin position="244"/>
        <end position="266"/>
    </location>
</feature>
<evidence type="ECO:0000313" key="3">
    <source>
        <dbReference type="EMBL" id="MEU3557715.1"/>
    </source>
</evidence>
<reference evidence="3 4" key="1">
    <citation type="submission" date="2024-06" db="EMBL/GenBank/DDBJ databases">
        <title>The Natural Products Discovery Center: Release of the First 8490 Sequenced Strains for Exploring Actinobacteria Biosynthetic Diversity.</title>
        <authorList>
            <person name="Kalkreuter E."/>
            <person name="Kautsar S.A."/>
            <person name="Yang D."/>
            <person name="Bader C.D."/>
            <person name="Teijaro C.N."/>
            <person name="Fluegel L."/>
            <person name="Davis C.M."/>
            <person name="Simpson J.R."/>
            <person name="Lauterbach L."/>
            <person name="Steele A.D."/>
            <person name="Gui C."/>
            <person name="Meng S."/>
            <person name="Li G."/>
            <person name="Viehrig K."/>
            <person name="Ye F."/>
            <person name="Su P."/>
            <person name="Kiefer A.F."/>
            <person name="Nichols A."/>
            <person name="Cepeda A.J."/>
            <person name="Yan W."/>
            <person name="Fan B."/>
            <person name="Jiang Y."/>
            <person name="Adhikari A."/>
            <person name="Zheng C.-J."/>
            <person name="Schuster L."/>
            <person name="Cowan T.M."/>
            <person name="Smanski M.J."/>
            <person name="Chevrette M.G."/>
            <person name="De Carvalho L.P.S."/>
            <person name="Shen B."/>
        </authorList>
    </citation>
    <scope>NUCLEOTIDE SEQUENCE [LARGE SCALE GENOMIC DNA]</scope>
    <source>
        <strain evidence="3 4">NPDC038104</strain>
    </source>
</reference>
<comment type="caution">
    <text evidence="3">The sequence shown here is derived from an EMBL/GenBank/DDBJ whole genome shotgun (WGS) entry which is preliminary data.</text>
</comment>
<gene>
    <name evidence="3" type="ORF">AB0E65_26420</name>
</gene>
<dbReference type="PRINTS" id="PR00096">
    <property type="entry name" value="GATASE"/>
</dbReference>
<dbReference type="Pfam" id="PF00117">
    <property type="entry name" value="GATase"/>
    <property type="match status" value="1"/>
</dbReference>